<organism evidence="2 3">
    <name type="scientific">Kocuria sediminis</name>
    <dbReference type="NCBI Taxonomy" id="1038857"/>
    <lineage>
        <taxon>Bacteria</taxon>
        <taxon>Bacillati</taxon>
        <taxon>Actinomycetota</taxon>
        <taxon>Actinomycetes</taxon>
        <taxon>Micrococcales</taxon>
        <taxon>Micrococcaceae</taxon>
        <taxon>Kocuria</taxon>
    </lineage>
</organism>
<proteinExistence type="predicted"/>
<sequence length="96" mass="10304">MSDGTSEHPVALGDPTPSTYLPPEAAFPADLTELAATELHVLHSKVSRQLEQEYLTVPGGAHPLTLERCQEITVELDAREINAARSAPDALRSQSS</sequence>
<dbReference type="RefSeq" id="WP_156267780.1">
    <property type="nucleotide sequence ID" value="NZ_WOGU01000003.1"/>
</dbReference>
<comment type="caution">
    <text evidence="2">The sequence shown here is derived from an EMBL/GenBank/DDBJ whole genome shotgun (WGS) entry which is preliminary data.</text>
</comment>
<keyword evidence="3" id="KW-1185">Reference proteome</keyword>
<evidence type="ECO:0000313" key="2">
    <source>
        <dbReference type="EMBL" id="MUN62498.1"/>
    </source>
</evidence>
<protein>
    <submittedName>
        <fullName evidence="2">Uncharacterized protein</fullName>
    </submittedName>
</protein>
<dbReference type="EMBL" id="WOGU01000003">
    <property type="protein sequence ID" value="MUN62498.1"/>
    <property type="molecule type" value="Genomic_DNA"/>
</dbReference>
<name>A0A6N8GHV0_9MICC</name>
<dbReference type="Proteomes" id="UP000436989">
    <property type="component" value="Unassembled WGS sequence"/>
</dbReference>
<feature type="region of interest" description="Disordered" evidence="1">
    <location>
        <begin position="1"/>
        <end position="24"/>
    </location>
</feature>
<gene>
    <name evidence="2" type="ORF">GMA12_04990</name>
</gene>
<reference evidence="2 3" key="1">
    <citation type="submission" date="2019-12" db="EMBL/GenBank/DDBJ databases">
        <authorList>
            <person name="Shi Y."/>
        </authorList>
    </citation>
    <scope>NUCLEOTIDE SEQUENCE [LARGE SCALE GENOMIC DNA]</scope>
    <source>
        <strain evidence="2 3">JCM 17929</strain>
    </source>
</reference>
<dbReference type="AlphaFoldDB" id="A0A6N8GHV0"/>
<evidence type="ECO:0000313" key="3">
    <source>
        <dbReference type="Proteomes" id="UP000436989"/>
    </source>
</evidence>
<evidence type="ECO:0000256" key="1">
    <source>
        <dbReference type="SAM" id="MobiDB-lite"/>
    </source>
</evidence>
<accession>A0A6N8GHV0</accession>